<feature type="region of interest" description="Disordered" evidence="1">
    <location>
        <begin position="135"/>
        <end position="206"/>
    </location>
</feature>
<feature type="compositionally biased region" description="Polar residues" evidence="1">
    <location>
        <begin position="269"/>
        <end position="292"/>
    </location>
</feature>
<evidence type="ECO:0000313" key="4">
    <source>
        <dbReference type="EMBL" id="KAK6339995.1"/>
    </source>
</evidence>
<sequence length="368" mass="38858">MYRYISSLLLALLSLRFATAAVLVERQGATSTYTHTKDTIVKPTANARYQVGVPIDVVWYIPETRFNQNKAESFNITIALGGQVAMELSNSVSFPGYGEHETTFTPRASWPESSKYQIFIFMDFGTKTLTSPSFGIWGGGKTPTPTPDDTETSSTRTSQASRTSPPSATTGGSESSPTSDSDPGPTTSSSASGPSPTTSVEPAPSSGVSGAVLGGAIGGSIAGTLAIVGLIWFMRRSMAQSRASHGANGPNNPNPANSKAPPSYPNNSGNGQQWPYQQMGAPSTTSVNNANSEFKGFAPPPPPPPVPTSTMSEMPTQMHHEPVELHSMPQHNAAAEMPGDTAWNMPPAAPVAQQQPQRYVYSPQSYGQ</sequence>
<feature type="region of interest" description="Disordered" evidence="1">
    <location>
        <begin position="242"/>
        <end position="317"/>
    </location>
</feature>
<dbReference type="AlphaFoldDB" id="A0AAV9UBZ2"/>
<proteinExistence type="predicted"/>
<dbReference type="EMBL" id="JAVHNS010000011">
    <property type="protein sequence ID" value="KAK6339995.1"/>
    <property type="molecule type" value="Genomic_DNA"/>
</dbReference>
<evidence type="ECO:0000256" key="1">
    <source>
        <dbReference type="SAM" id="MobiDB-lite"/>
    </source>
</evidence>
<reference evidence="4 5" key="1">
    <citation type="submission" date="2019-10" db="EMBL/GenBank/DDBJ databases">
        <authorList>
            <person name="Palmer J.M."/>
        </authorList>
    </citation>
    <scope>NUCLEOTIDE SEQUENCE [LARGE SCALE GENOMIC DNA]</scope>
    <source>
        <strain evidence="4 5">TWF730</strain>
    </source>
</reference>
<keyword evidence="5" id="KW-1185">Reference proteome</keyword>
<feature type="transmembrane region" description="Helical" evidence="2">
    <location>
        <begin position="211"/>
        <end position="233"/>
    </location>
</feature>
<evidence type="ECO:0000313" key="5">
    <source>
        <dbReference type="Proteomes" id="UP001373714"/>
    </source>
</evidence>
<feature type="region of interest" description="Disordered" evidence="1">
    <location>
        <begin position="333"/>
        <end position="368"/>
    </location>
</feature>
<protein>
    <submittedName>
        <fullName evidence="4">Uncharacterized protein</fullName>
    </submittedName>
</protein>
<keyword evidence="3" id="KW-0732">Signal</keyword>
<accession>A0AAV9UBZ2</accession>
<feature type="chain" id="PRO_5043597608" evidence="3">
    <location>
        <begin position="21"/>
        <end position="368"/>
    </location>
</feature>
<feature type="compositionally biased region" description="Pro residues" evidence="1">
    <location>
        <begin position="298"/>
        <end position="307"/>
    </location>
</feature>
<feature type="signal peptide" evidence="3">
    <location>
        <begin position="1"/>
        <end position="20"/>
    </location>
</feature>
<keyword evidence="2" id="KW-0472">Membrane</keyword>
<feature type="compositionally biased region" description="Low complexity" evidence="1">
    <location>
        <begin position="243"/>
        <end position="268"/>
    </location>
</feature>
<name>A0AAV9UBZ2_9PEZI</name>
<comment type="caution">
    <text evidence="4">The sequence shown here is derived from an EMBL/GenBank/DDBJ whole genome shotgun (WGS) entry which is preliminary data.</text>
</comment>
<organism evidence="4 5">
    <name type="scientific">Orbilia blumenaviensis</name>
    <dbReference type="NCBI Taxonomy" id="1796055"/>
    <lineage>
        <taxon>Eukaryota</taxon>
        <taxon>Fungi</taxon>
        <taxon>Dikarya</taxon>
        <taxon>Ascomycota</taxon>
        <taxon>Pezizomycotina</taxon>
        <taxon>Orbiliomycetes</taxon>
        <taxon>Orbiliales</taxon>
        <taxon>Orbiliaceae</taxon>
        <taxon>Orbilia</taxon>
    </lineage>
</organism>
<feature type="compositionally biased region" description="Low complexity" evidence="1">
    <location>
        <begin position="152"/>
        <end position="206"/>
    </location>
</feature>
<gene>
    <name evidence="4" type="ORF">TWF730_001771</name>
</gene>
<evidence type="ECO:0000256" key="2">
    <source>
        <dbReference type="SAM" id="Phobius"/>
    </source>
</evidence>
<keyword evidence="2" id="KW-1133">Transmembrane helix</keyword>
<dbReference type="Proteomes" id="UP001373714">
    <property type="component" value="Unassembled WGS sequence"/>
</dbReference>
<keyword evidence="2" id="KW-0812">Transmembrane</keyword>
<evidence type="ECO:0000256" key="3">
    <source>
        <dbReference type="SAM" id="SignalP"/>
    </source>
</evidence>